<feature type="transmembrane region" description="Helical" evidence="1">
    <location>
        <begin position="144"/>
        <end position="162"/>
    </location>
</feature>
<keyword evidence="1" id="KW-0472">Membrane</keyword>
<evidence type="ECO:0000313" key="2">
    <source>
        <dbReference type="EMBL" id="KYF56628.1"/>
    </source>
</evidence>
<name>A0A150PMF9_SORCE</name>
<dbReference type="InterPro" id="IPR025058">
    <property type="entry name" value="DUF3995"/>
</dbReference>
<protein>
    <recommendedName>
        <fullName evidence="4">DUF3995 domain-containing protein</fullName>
    </recommendedName>
</protein>
<accession>A0A150PMF9</accession>
<feature type="transmembrane region" description="Helical" evidence="1">
    <location>
        <begin position="113"/>
        <end position="132"/>
    </location>
</feature>
<proteinExistence type="predicted"/>
<sequence>MDPLLSSATVVAGVTAALHAFVDGPAVVPPLHRGQVETLCSPLALLCAPLGAGGAVGWGDVLAWASSAVLAALAAVHVYWGLGGGWPGDARHEKVEVVVGLPKGSPFPSLSQCLLVAFLLASSAALVLAQRYGRDALPASPVRVGVWAVVVVLGARGVGGFFDARLRPATRALPYDRLNRLVYSPLSLALAAAVAGAALD</sequence>
<gene>
    <name evidence="2" type="ORF">BE08_11915</name>
</gene>
<evidence type="ECO:0008006" key="4">
    <source>
        <dbReference type="Google" id="ProtNLM"/>
    </source>
</evidence>
<comment type="caution">
    <text evidence="2">The sequence shown here is derived from an EMBL/GenBank/DDBJ whole genome shotgun (WGS) entry which is preliminary data.</text>
</comment>
<dbReference type="Proteomes" id="UP000075420">
    <property type="component" value="Unassembled WGS sequence"/>
</dbReference>
<reference evidence="2 3" key="1">
    <citation type="submission" date="2014-02" db="EMBL/GenBank/DDBJ databases">
        <title>The small core and large imbalanced accessory genome model reveals a collaborative survival strategy of Sorangium cellulosum strains in nature.</title>
        <authorList>
            <person name="Han K."/>
            <person name="Peng R."/>
            <person name="Blom J."/>
            <person name="Li Y.-Z."/>
        </authorList>
    </citation>
    <scope>NUCLEOTIDE SEQUENCE [LARGE SCALE GENOMIC DNA]</scope>
    <source>
        <strain evidence="2 3">So0157-25</strain>
    </source>
</reference>
<keyword evidence="1" id="KW-0812">Transmembrane</keyword>
<organism evidence="2 3">
    <name type="scientific">Sorangium cellulosum</name>
    <name type="common">Polyangium cellulosum</name>
    <dbReference type="NCBI Taxonomy" id="56"/>
    <lineage>
        <taxon>Bacteria</taxon>
        <taxon>Pseudomonadati</taxon>
        <taxon>Myxococcota</taxon>
        <taxon>Polyangia</taxon>
        <taxon>Polyangiales</taxon>
        <taxon>Polyangiaceae</taxon>
        <taxon>Sorangium</taxon>
    </lineage>
</organism>
<feature type="transmembrane region" description="Helical" evidence="1">
    <location>
        <begin position="182"/>
        <end position="199"/>
    </location>
</feature>
<evidence type="ECO:0000256" key="1">
    <source>
        <dbReference type="SAM" id="Phobius"/>
    </source>
</evidence>
<dbReference type="EMBL" id="JELY01001185">
    <property type="protein sequence ID" value="KYF56628.1"/>
    <property type="molecule type" value="Genomic_DNA"/>
</dbReference>
<dbReference type="AlphaFoldDB" id="A0A150PMF9"/>
<evidence type="ECO:0000313" key="3">
    <source>
        <dbReference type="Proteomes" id="UP000075420"/>
    </source>
</evidence>
<feature type="transmembrane region" description="Helical" evidence="1">
    <location>
        <begin position="61"/>
        <end position="82"/>
    </location>
</feature>
<dbReference type="Pfam" id="PF13160">
    <property type="entry name" value="DUF3995"/>
    <property type="match status" value="1"/>
</dbReference>
<keyword evidence="1" id="KW-1133">Transmembrane helix</keyword>